<gene>
    <name evidence="10" type="ORF">CPB83DRAFT_791436</name>
</gene>
<proteinExistence type="predicted"/>
<evidence type="ECO:0000256" key="7">
    <source>
        <dbReference type="SAM" id="MobiDB-lite"/>
    </source>
</evidence>
<dbReference type="SUPFAM" id="SSF50911">
    <property type="entry name" value="Mannose 6-phosphate receptor domain"/>
    <property type="match status" value="1"/>
</dbReference>
<keyword evidence="6 8" id="KW-0472">Membrane</keyword>
<dbReference type="InterPro" id="IPR009011">
    <property type="entry name" value="Man6P_isomerase_rcpt-bd_dom_sf"/>
</dbReference>
<feature type="transmembrane region" description="Helical" evidence="8">
    <location>
        <begin position="220"/>
        <end position="241"/>
    </location>
</feature>
<evidence type="ECO:0000256" key="4">
    <source>
        <dbReference type="ARBA" id="ARBA00022927"/>
    </source>
</evidence>
<sequence length="291" mass="32029">MIIRSLRTNLNLLLALGFFNSCGLVHALDFDCHVTVNDLKFDLTSMGGEHILNRTRSTPPTTMIDSLRFDLCADLKRMDYLSEHDQCSSNTRVCLTKVNQKDKETDRVTAVIPVAESSSVEVEFTVSNEPKSLTIQFHGGTYAGTSTKQTLNLTVFCDPDKLSDPQFIGYDGSRVDVEWHGPPGCSFAEAPKDGGNEGKEGEKPSEGGGKPPDESVGSGIGWFFLVILIALLTYFGLGAYYKYSTYGASGLDLIPHRDFWKEVPYMLSDVFSHLCASSRPRRAARSGYISV</sequence>
<dbReference type="GO" id="GO:0012505">
    <property type="term" value="C:endomembrane system"/>
    <property type="evidence" value="ECO:0007669"/>
    <property type="project" value="UniProtKB-ARBA"/>
</dbReference>
<evidence type="ECO:0000256" key="3">
    <source>
        <dbReference type="ARBA" id="ARBA00022729"/>
    </source>
</evidence>
<keyword evidence="2 8" id="KW-0812">Transmembrane</keyword>
<comment type="subcellular location">
    <subcellularLocation>
        <location evidence="1">Preautophagosomal structure membrane</location>
        <topology evidence="1">Single-pass type I membrane protein</topology>
    </subcellularLocation>
</comment>
<dbReference type="InterPro" id="IPR018939">
    <property type="entry name" value="Autophagy-rel_prot_27"/>
</dbReference>
<dbReference type="AlphaFoldDB" id="A0A9P6EGD9"/>
<dbReference type="OrthoDB" id="29460at2759"/>
<comment type="caution">
    <text evidence="10">The sequence shown here is derived from an EMBL/GenBank/DDBJ whole genome shotgun (WGS) entry which is preliminary data.</text>
</comment>
<dbReference type="Pfam" id="PF09451">
    <property type="entry name" value="ATG27"/>
    <property type="match status" value="1"/>
</dbReference>
<evidence type="ECO:0000313" key="10">
    <source>
        <dbReference type="EMBL" id="KAF9528460.1"/>
    </source>
</evidence>
<dbReference type="PANTHER" id="PTHR15071:SF13">
    <property type="entry name" value="AUTOPHAGY-RELATED PROTEIN 27"/>
    <property type="match status" value="1"/>
</dbReference>
<evidence type="ECO:0000256" key="6">
    <source>
        <dbReference type="ARBA" id="ARBA00023136"/>
    </source>
</evidence>
<dbReference type="PANTHER" id="PTHR15071">
    <property type="entry name" value="MANNOSE-6-PHOSPHATE RECEPTOR FAMILY MEMBER"/>
    <property type="match status" value="1"/>
</dbReference>
<evidence type="ECO:0000256" key="9">
    <source>
        <dbReference type="SAM" id="SignalP"/>
    </source>
</evidence>
<accession>A0A9P6EGD9</accession>
<keyword evidence="3 9" id="KW-0732">Signal</keyword>
<evidence type="ECO:0000256" key="8">
    <source>
        <dbReference type="SAM" id="Phobius"/>
    </source>
</evidence>
<organism evidence="10 11">
    <name type="scientific">Crepidotus variabilis</name>
    <dbReference type="NCBI Taxonomy" id="179855"/>
    <lineage>
        <taxon>Eukaryota</taxon>
        <taxon>Fungi</taxon>
        <taxon>Dikarya</taxon>
        <taxon>Basidiomycota</taxon>
        <taxon>Agaricomycotina</taxon>
        <taxon>Agaricomycetes</taxon>
        <taxon>Agaricomycetidae</taxon>
        <taxon>Agaricales</taxon>
        <taxon>Agaricineae</taxon>
        <taxon>Crepidotaceae</taxon>
        <taxon>Crepidotus</taxon>
    </lineage>
</organism>
<feature type="chain" id="PRO_5040380085" evidence="9">
    <location>
        <begin position="28"/>
        <end position="291"/>
    </location>
</feature>
<protein>
    <submittedName>
        <fullName evidence="10">Autophagy-related protein 27</fullName>
    </submittedName>
</protein>
<name>A0A9P6EGD9_9AGAR</name>
<feature type="region of interest" description="Disordered" evidence="7">
    <location>
        <begin position="186"/>
        <end position="213"/>
    </location>
</feature>
<reference evidence="10" key="1">
    <citation type="submission" date="2020-11" db="EMBL/GenBank/DDBJ databases">
        <authorList>
            <consortium name="DOE Joint Genome Institute"/>
            <person name="Ahrendt S."/>
            <person name="Riley R."/>
            <person name="Andreopoulos W."/>
            <person name="Labutti K."/>
            <person name="Pangilinan J."/>
            <person name="Ruiz-Duenas F.J."/>
            <person name="Barrasa J.M."/>
            <person name="Sanchez-Garcia M."/>
            <person name="Camarero S."/>
            <person name="Miyauchi S."/>
            <person name="Serrano A."/>
            <person name="Linde D."/>
            <person name="Babiker R."/>
            <person name="Drula E."/>
            <person name="Ayuso-Fernandez I."/>
            <person name="Pacheco R."/>
            <person name="Padilla G."/>
            <person name="Ferreira P."/>
            <person name="Barriuso J."/>
            <person name="Kellner H."/>
            <person name="Castanera R."/>
            <person name="Alfaro M."/>
            <person name="Ramirez L."/>
            <person name="Pisabarro A.G."/>
            <person name="Kuo A."/>
            <person name="Tritt A."/>
            <person name="Lipzen A."/>
            <person name="He G."/>
            <person name="Yan M."/>
            <person name="Ng V."/>
            <person name="Cullen D."/>
            <person name="Martin F."/>
            <person name="Rosso M.-N."/>
            <person name="Henrissat B."/>
            <person name="Hibbett D."/>
            <person name="Martinez A.T."/>
            <person name="Grigoriev I.V."/>
        </authorList>
    </citation>
    <scope>NUCLEOTIDE SEQUENCE</scope>
    <source>
        <strain evidence="10">CBS 506.95</strain>
    </source>
</reference>
<dbReference type="Gene3D" id="2.70.130.10">
    <property type="entry name" value="Mannose-6-phosphate receptor binding domain"/>
    <property type="match status" value="1"/>
</dbReference>
<dbReference type="GO" id="GO:0034045">
    <property type="term" value="C:phagophore assembly site membrane"/>
    <property type="evidence" value="ECO:0007669"/>
    <property type="project" value="UniProtKB-SubCell"/>
</dbReference>
<evidence type="ECO:0000256" key="1">
    <source>
        <dbReference type="ARBA" id="ARBA00004472"/>
    </source>
</evidence>
<dbReference type="Proteomes" id="UP000807306">
    <property type="component" value="Unassembled WGS sequence"/>
</dbReference>
<evidence type="ECO:0000313" key="11">
    <source>
        <dbReference type="Proteomes" id="UP000807306"/>
    </source>
</evidence>
<keyword evidence="5 8" id="KW-1133">Transmembrane helix</keyword>
<keyword evidence="4" id="KW-0813">Transport</keyword>
<evidence type="ECO:0000256" key="2">
    <source>
        <dbReference type="ARBA" id="ARBA00022692"/>
    </source>
</evidence>
<feature type="compositionally biased region" description="Basic and acidic residues" evidence="7">
    <location>
        <begin position="190"/>
        <end position="205"/>
    </location>
</feature>
<dbReference type="EMBL" id="MU157852">
    <property type="protein sequence ID" value="KAF9528460.1"/>
    <property type="molecule type" value="Genomic_DNA"/>
</dbReference>
<dbReference type="GO" id="GO:0015031">
    <property type="term" value="P:protein transport"/>
    <property type="evidence" value="ECO:0007669"/>
    <property type="project" value="UniProtKB-KW"/>
</dbReference>
<keyword evidence="4" id="KW-0653">Protein transport</keyword>
<evidence type="ECO:0000256" key="5">
    <source>
        <dbReference type="ARBA" id="ARBA00022989"/>
    </source>
</evidence>
<keyword evidence="11" id="KW-1185">Reference proteome</keyword>
<feature type="signal peptide" evidence="9">
    <location>
        <begin position="1"/>
        <end position="27"/>
    </location>
</feature>